<keyword evidence="3" id="KW-1185">Reference proteome</keyword>
<comment type="caution">
    <text evidence="2">The sequence shown here is derived from an EMBL/GenBank/DDBJ whole genome shotgun (WGS) entry which is preliminary data.</text>
</comment>
<keyword evidence="1" id="KW-0472">Membrane</keyword>
<sequence length="156" mass="18455">MASVEKTGKNNLLKFLIYMGLLLTLFYFISYLNFFPGAIDYQETEDTITLERGIESEIYNFNKSELDTSELLRLSLLKMDINTLQNFLIAFVITIHFSLLFFIERDTFEFINFDKRLKNFVFLLIFVLIFILLIIGYIQTFNSIEEKIKQLLALKQ</sequence>
<evidence type="ECO:0000256" key="1">
    <source>
        <dbReference type="SAM" id="Phobius"/>
    </source>
</evidence>
<dbReference type="Proteomes" id="UP001241988">
    <property type="component" value="Unassembled WGS sequence"/>
</dbReference>
<evidence type="ECO:0000313" key="3">
    <source>
        <dbReference type="Proteomes" id="UP001241988"/>
    </source>
</evidence>
<name>A0ABU0GRP3_9BACL</name>
<dbReference type="RefSeq" id="WP_308785741.1">
    <property type="nucleotide sequence ID" value="NZ_JAUSWB010000001.1"/>
</dbReference>
<reference evidence="2 3" key="1">
    <citation type="submission" date="2023-07" db="EMBL/GenBank/DDBJ databases">
        <title>Genomic Encyclopedia of Type Strains, Phase IV (KMG-IV): sequencing the most valuable type-strain genomes for metagenomic binning, comparative biology and taxonomic classification.</title>
        <authorList>
            <person name="Goeker M."/>
        </authorList>
    </citation>
    <scope>NUCLEOTIDE SEQUENCE [LARGE SCALE GENOMIC DNA]</scope>
    <source>
        <strain evidence="2 3">DSM 16419</strain>
    </source>
</reference>
<accession>A0ABU0GRP3</accession>
<feature type="transmembrane region" description="Helical" evidence="1">
    <location>
        <begin position="12"/>
        <end position="32"/>
    </location>
</feature>
<feature type="transmembrane region" description="Helical" evidence="1">
    <location>
        <begin position="84"/>
        <end position="103"/>
    </location>
</feature>
<gene>
    <name evidence="2" type="ORF">QOZ98_000256</name>
</gene>
<protein>
    <submittedName>
        <fullName evidence="2">Magnesium-transporting ATPase (P-type)</fullName>
    </submittedName>
</protein>
<dbReference type="EMBL" id="JAUSWB010000001">
    <property type="protein sequence ID" value="MDQ0427431.1"/>
    <property type="molecule type" value="Genomic_DNA"/>
</dbReference>
<organism evidence="2 3">
    <name type="scientific">Planomicrobium stackebrandtii</name>
    <dbReference type="NCBI Taxonomy" id="253160"/>
    <lineage>
        <taxon>Bacteria</taxon>
        <taxon>Bacillati</taxon>
        <taxon>Bacillota</taxon>
        <taxon>Bacilli</taxon>
        <taxon>Bacillales</taxon>
        <taxon>Caryophanaceae</taxon>
        <taxon>Planomicrobium</taxon>
    </lineage>
</organism>
<keyword evidence="1" id="KW-0812">Transmembrane</keyword>
<evidence type="ECO:0000313" key="2">
    <source>
        <dbReference type="EMBL" id="MDQ0427431.1"/>
    </source>
</evidence>
<feature type="transmembrane region" description="Helical" evidence="1">
    <location>
        <begin position="119"/>
        <end position="138"/>
    </location>
</feature>
<proteinExistence type="predicted"/>
<keyword evidence="1" id="KW-1133">Transmembrane helix</keyword>